<reference evidence="3" key="1">
    <citation type="submission" date="2022-01" db="EMBL/GenBank/DDBJ databases">
        <authorList>
            <person name="King R."/>
        </authorList>
    </citation>
    <scope>NUCLEOTIDE SEQUENCE</scope>
</reference>
<keyword evidence="2" id="KW-0472">Membrane</keyword>
<feature type="transmembrane region" description="Helical" evidence="2">
    <location>
        <begin position="37"/>
        <end position="57"/>
    </location>
</feature>
<evidence type="ECO:0000313" key="4">
    <source>
        <dbReference type="Proteomes" id="UP001153636"/>
    </source>
</evidence>
<organism evidence="3 4">
    <name type="scientific">Psylliodes chrysocephalus</name>
    <dbReference type="NCBI Taxonomy" id="3402493"/>
    <lineage>
        <taxon>Eukaryota</taxon>
        <taxon>Metazoa</taxon>
        <taxon>Ecdysozoa</taxon>
        <taxon>Arthropoda</taxon>
        <taxon>Hexapoda</taxon>
        <taxon>Insecta</taxon>
        <taxon>Pterygota</taxon>
        <taxon>Neoptera</taxon>
        <taxon>Endopterygota</taxon>
        <taxon>Coleoptera</taxon>
        <taxon>Polyphaga</taxon>
        <taxon>Cucujiformia</taxon>
        <taxon>Chrysomeloidea</taxon>
        <taxon>Chrysomelidae</taxon>
        <taxon>Galerucinae</taxon>
        <taxon>Alticini</taxon>
        <taxon>Psylliodes</taxon>
    </lineage>
</organism>
<keyword evidence="4" id="KW-1185">Reference proteome</keyword>
<feature type="compositionally biased region" description="Polar residues" evidence="1">
    <location>
        <begin position="1"/>
        <end position="17"/>
    </location>
</feature>
<proteinExistence type="predicted"/>
<keyword evidence="2" id="KW-0812">Transmembrane</keyword>
<name>A0A9P0D3E6_9CUCU</name>
<dbReference type="Proteomes" id="UP001153636">
    <property type="component" value="Chromosome 5"/>
</dbReference>
<feature type="region of interest" description="Disordered" evidence="1">
    <location>
        <begin position="295"/>
        <end position="315"/>
    </location>
</feature>
<accession>A0A9P0D3E6</accession>
<protein>
    <submittedName>
        <fullName evidence="3">Uncharacterized protein</fullName>
    </submittedName>
</protein>
<feature type="region of interest" description="Disordered" evidence="1">
    <location>
        <begin position="1"/>
        <end position="20"/>
    </location>
</feature>
<evidence type="ECO:0000256" key="1">
    <source>
        <dbReference type="SAM" id="MobiDB-lite"/>
    </source>
</evidence>
<gene>
    <name evidence="3" type="ORF">PSYICH_LOCUS11528</name>
</gene>
<dbReference type="OrthoDB" id="8189004at2759"/>
<evidence type="ECO:0000313" key="3">
    <source>
        <dbReference type="EMBL" id="CAH1110560.1"/>
    </source>
</evidence>
<dbReference type="AlphaFoldDB" id="A0A9P0D3E6"/>
<dbReference type="EMBL" id="OV651817">
    <property type="protein sequence ID" value="CAH1110560.1"/>
    <property type="molecule type" value="Genomic_DNA"/>
</dbReference>
<sequence>MDQEPNGSDGRNTTVASNAHPLPTLDPYYQTYDVMTGIRIAATLGSFFGLMALLMLYKSKSKTEKAMEDPDFTAAAIAEVLKVEEEVERKLQKALEATVQHQLNPRRIRRSLDTSSMSPNWNRNTSRFSSVVGYADIIDPSNRSQHKLPTFTDDETEEVGSLYDDIYYNDHLDVPRRPSNITCSSSGSSYLERRDSATTLGLSTIPVHKCKSPQCRFSIAPEFYNYCYPIDIRVIQPTPGGTPYGSNRALYDKMIDIPNLKPKLAPLASISSCNSSLGTDVPDFEVQSFASDSVFQEDDEDTEHEVDEFSTDSDVNSDDGACYGRRRIRLTVPVDIEHIPSSKTSSTLVGSQEKNISLSSSENSLVNLEDKQSWVQEALF</sequence>
<keyword evidence="2" id="KW-1133">Transmembrane helix</keyword>
<evidence type="ECO:0000256" key="2">
    <source>
        <dbReference type="SAM" id="Phobius"/>
    </source>
</evidence>